<name>A0A0R1SB44_9LACO</name>
<dbReference type="OrthoDB" id="9792162at2"/>
<dbReference type="InterPro" id="IPR020843">
    <property type="entry name" value="ER"/>
</dbReference>
<dbReference type="EMBL" id="AZFA01000010">
    <property type="protein sequence ID" value="KRL66806.1"/>
    <property type="molecule type" value="Genomic_DNA"/>
</dbReference>
<dbReference type="SMART" id="SM00829">
    <property type="entry name" value="PKS_ER"/>
    <property type="match status" value="1"/>
</dbReference>
<dbReference type="STRING" id="1423815.FC27_GL000251"/>
<dbReference type="InterPro" id="IPR013154">
    <property type="entry name" value="ADH-like_N"/>
</dbReference>
<gene>
    <name evidence="4" type="ORF">FC27_GL000251</name>
</gene>
<feature type="domain" description="Enoyl reductase (ER)" evidence="3">
    <location>
        <begin position="12"/>
        <end position="320"/>
    </location>
</feature>
<accession>A0A0R1SB44</accession>
<proteinExistence type="predicted"/>
<sequence length="324" mass="34807">MKALVVPNKDIHTIKEVEWQERPKPELKADEVLIKTMAVGLNPVDYKVFTSSHPNWQYPHTLGLDVAGIVEAVGADVTDFHPNQRVCGHNNLASDGAFAEYVSYPAAAVALIPDSVSFEKAAASLCAGLTAYQAIYRKSNLNDVKTVLIHAGAGGVGSMAIQLAKNAGKTVYTTVSKGKQDFVAKLAPDSQIDYRNEDVSSRIDQLTAGLGVDLIVNTIGHPEADLPRLAYNGQLVCVLDTPKDFPNEKALTISDLDLGGAHRSGNPEKVADLGRMAKELLALIADNKVDPLISKVLKREDLADGLDEIQSDQVVGKLVATFQE</sequence>
<evidence type="ECO:0000256" key="1">
    <source>
        <dbReference type="ARBA" id="ARBA00022857"/>
    </source>
</evidence>
<reference evidence="4 5" key="1">
    <citation type="journal article" date="2015" name="Genome Announc.">
        <title>Expanding the biotechnology potential of lactobacilli through comparative genomics of 213 strains and associated genera.</title>
        <authorList>
            <person name="Sun Z."/>
            <person name="Harris H.M."/>
            <person name="McCann A."/>
            <person name="Guo C."/>
            <person name="Argimon S."/>
            <person name="Zhang W."/>
            <person name="Yang X."/>
            <person name="Jeffery I.B."/>
            <person name="Cooney J.C."/>
            <person name="Kagawa T.F."/>
            <person name="Liu W."/>
            <person name="Song Y."/>
            <person name="Salvetti E."/>
            <person name="Wrobel A."/>
            <person name="Rasinkangas P."/>
            <person name="Parkhill J."/>
            <person name="Rea M.C."/>
            <person name="O'Sullivan O."/>
            <person name="Ritari J."/>
            <person name="Douillard F.P."/>
            <person name="Paul Ross R."/>
            <person name="Yang R."/>
            <person name="Briner A.E."/>
            <person name="Felis G.E."/>
            <person name="de Vos W.M."/>
            <person name="Barrangou R."/>
            <person name="Klaenhammer T.R."/>
            <person name="Caufield P.W."/>
            <person name="Cui Y."/>
            <person name="Zhang H."/>
            <person name="O'Toole P.W."/>
        </authorList>
    </citation>
    <scope>NUCLEOTIDE SEQUENCE [LARGE SCALE GENOMIC DNA]</scope>
    <source>
        <strain evidence="4 5">DSM 14857</strain>
    </source>
</reference>
<dbReference type="InterPro" id="IPR011032">
    <property type="entry name" value="GroES-like_sf"/>
</dbReference>
<dbReference type="InterPro" id="IPR013149">
    <property type="entry name" value="ADH-like_C"/>
</dbReference>
<dbReference type="SUPFAM" id="SSF50129">
    <property type="entry name" value="GroES-like"/>
    <property type="match status" value="1"/>
</dbReference>
<dbReference type="PANTHER" id="PTHR48106:SF17">
    <property type="entry name" value="ENOYL REDUCTASE (ER) DOMAIN-CONTAINING PROTEIN"/>
    <property type="match status" value="1"/>
</dbReference>
<dbReference type="PANTHER" id="PTHR48106">
    <property type="entry name" value="QUINONE OXIDOREDUCTASE PIG3-RELATED"/>
    <property type="match status" value="1"/>
</dbReference>
<dbReference type="RefSeq" id="WP_010624537.1">
    <property type="nucleotide sequence ID" value="NZ_AZFA01000010.1"/>
</dbReference>
<dbReference type="Gene3D" id="3.40.50.720">
    <property type="entry name" value="NAD(P)-binding Rossmann-like Domain"/>
    <property type="match status" value="1"/>
</dbReference>
<dbReference type="Pfam" id="PF00107">
    <property type="entry name" value="ADH_zinc_N"/>
    <property type="match status" value="1"/>
</dbReference>
<comment type="caution">
    <text evidence="4">The sequence shown here is derived from an EMBL/GenBank/DDBJ whole genome shotgun (WGS) entry which is preliminary data.</text>
</comment>
<protein>
    <submittedName>
        <fullName evidence="4">Oxidoreductase</fullName>
    </submittedName>
</protein>
<dbReference type="eggNOG" id="COG0604">
    <property type="taxonomic scope" value="Bacteria"/>
</dbReference>
<dbReference type="Gene3D" id="3.90.180.10">
    <property type="entry name" value="Medium-chain alcohol dehydrogenases, catalytic domain"/>
    <property type="match status" value="1"/>
</dbReference>
<dbReference type="AlphaFoldDB" id="A0A0R1SB44"/>
<dbReference type="SUPFAM" id="SSF51735">
    <property type="entry name" value="NAD(P)-binding Rossmann-fold domains"/>
    <property type="match status" value="1"/>
</dbReference>
<dbReference type="PATRIC" id="fig|1423815.3.peg.255"/>
<dbReference type="InterPro" id="IPR036291">
    <property type="entry name" value="NAD(P)-bd_dom_sf"/>
</dbReference>
<dbReference type="Pfam" id="PF08240">
    <property type="entry name" value="ADH_N"/>
    <property type="match status" value="1"/>
</dbReference>
<evidence type="ECO:0000313" key="4">
    <source>
        <dbReference type="EMBL" id="KRL66806.1"/>
    </source>
</evidence>
<keyword evidence="5" id="KW-1185">Reference proteome</keyword>
<evidence type="ECO:0000313" key="5">
    <source>
        <dbReference type="Proteomes" id="UP000051647"/>
    </source>
</evidence>
<dbReference type="GO" id="GO:0070402">
    <property type="term" value="F:NADPH binding"/>
    <property type="evidence" value="ECO:0007669"/>
    <property type="project" value="TreeGrafter"/>
</dbReference>
<keyword evidence="2" id="KW-0560">Oxidoreductase</keyword>
<dbReference type="GO" id="GO:0016651">
    <property type="term" value="F:oxidoreductase activity, acting on NAD(P)H"/>
    <property type="evidence" value="ECO:0007669"/>
    <property type="project" value="TreeGrafter"/>
</dbReference>
<dbReference type="CDD" id="cd08271">
    <property type="entry name" value="MDR5"/>
    <property type="match status" value="1"/>
</dbReference>
<organism evidence="4 5">
    <name type="scientific">Companilactobacillus versmoldensis DSM 14857 = KCTC 3814</name>
    <dbReference type="NCBI Taxonomy" id="1423815"/>
    <lineage>
        <taxon>Bacteria</taxon>
        <taxon>Bacillati</taxon>
        <taxon>Bacillota</taxon>
        <taxon>Bacilli</taxon>
        <taxon>Lactobacillales</taxon>
        <taxon>Lactobacillaceae</taxon>
        <taxon>Companilactobacillus</taxon>
    </lineage>
</organism>
<evidence type="ECO:0000259" key="3">
    <source>
        <dbReference type="SMART" id="SM00829"/>
    </source>
</evidence>
<evidence type="ECO:0000256" key="2">
    <source>
        <dbReference type="ARBA" id="ARBA00023002"/>
    </source>
</evidence>
<keyword evidence="1" id="KW-0521">NADP</keyword>
<dbReference type="Proteomes" id="UP000051647">
    <property type="component" value="Unassembled WGS sequence"/>
</dbReference>